<protein>
    <submittedName>
        <fullName evidence="1">Uncharacterized protein</fullName>
    </submittedName>
</protein>
<accession>A0AAN8W8E4</accession>
<feature type="non-terminal residue" evidence="1">
    <location>
        <position position="1"/>
    </location>
</feature>
<name>A0AAN8W8E4_HALRR</name>
<gene>
    <name evidence="1" type="ORF">SK128_018227</name>
</gene>
<sequence>SQVGPPTWAVVKEARGQECIALGLALVGTVGQRSRSWHHGSLALPDDFNCAQWRLGNAT</sequence>
<dbReference type="AlphaFoldDB" id="A0AAN8W8E4"/>
<organism evidence="1 2">
    <name type="scientific">Halocaridina rubra</name>
    <name type="common">Hawaiian red shrimp</name>
    <dbReference type="NCBI Taxonomy" id="373956"/>
    <lineage>
        <taxon>Eukaryota</taxon>
        <taxon>Metazoa</taxon>
        <taxon>Ecdysozoa</taxon>
        <taxon>Arthropoda</taxon>
        <taxon>Crustacea</taxon>
        <taxon>Multicrustacea</taxon>
        <taxon>Malacostraca</taxon>
        <taxon>Eumalacostraca</taxon>
        <taxon>Eucarida</taxon>
        <taxon>Decapoda</taxon>
        <taxon>Pleocyemata</taxon>
        <taxon>Caridea</taxon>
        <taxon>Atyoidea</taxon>
        <taxon>Atyidae</taxon>
        <taxon>Halocaridina</taxon>
    </lineage>
</organism>
<feature type="non-terminal residue" evidence="1">
    <location>
        <position position="59"/>
    </location>
</feature>
<dbReference type="Proteomes" id="UP001381693">
    <property type="component" value="Unassembled WGS sequence"/>
</dbReference>
<comment type="caution">
    <text evidence="1">The sequence shown here is derived from an EMBL/GenBank/DDBJ whole genome shotgun (WGS) entry which is preliminary data.</text>
</comment>
<dbReference type="EMBL" id="JAXCGZ010024214">
    <property type="protein sequence ID" value="KAK6996383.1"/>
    <property type="molecule type" value="Genomic_DNA"/>
</dbReference>
<proteinExistence type="predicted"/>
<evidence type="ECO:0000313" key="1">
    <source>
        <dbReference type="EMBL" id="KAK6996383.1"/>
    </source>
</evidence>
<evidence type="ECO:0000313" key="2">
    <source>
        <dbReference type="Proteomes" id="UP001381693"/>
    </source>
</evidence>
<reference evidence="1 2" key="1">
    <citation type="submission" date="2023-11" db="EMBL/GenBank/DDBJ databases">
        <title>Halocaridina rubra genome assembly.</title>
        <authorList>
            <person name="Smith C."/>
        </authorList>
    </citation>
    <scope>NUCLEOTIDE SEQUENCE [LARGE SCALE GENOMIC DNA]</scope>
    <source>
        <strain evidence="1">EP-1</strain>
        <tissue evidence="1">Whole</tissue>
    </source>
</reference>
<keyword evidence="2" id="KW-1185">Reference proteome</keyword>